<gene>
    <name evidence="1" type="ORF">AMORRO_LOCUS16253</name>
</gene>
<evidence type="ECO:0000313" key="1">
    <source>
        <dbReference type="EMBL" id="CAG8765761.1"/>
    </source>
</evidence>
<dbReference type="AlphaFoldDB" id="A0A9N9J7A9"/>
<reference evidence="1" key="1">
    <citation type="submission" date="2021-06" db="EMBL/GenBank/DDBJ databases">
        <authorList>
            <person name="Kallberg Y."/>
            <person name="Tangrot J."/>
            <person name="Rosling A."/>
        </authorList>
    </citation>
    <scope>NUCLEOTIDE SEQUENCE</scope>
    <source>
        <strain evidence="1">CL551</strain>
    </source>
</reference>
<protein>
    <submittedName>
        <fullName evidence="1">4252_t:CDS:1</fullName>
    </submittedName>
</protein>
<dbReference type="OrthoDB" id="2416794at2759"/>
<dbReference type="EMBL" id="CAJVPV010043466">
    <property type="protein sequence ID" value="CAG8765761.1"/>
    <property type="molecule type" value="Genomic_DNA"/>
</dbReference>
<organism evidence="1 2">
    <name type="scientific">Acaulospora morrowiae</name>
    <dbReference type="NCBI Taxonomy" id="94023"/>
    <lineage>
        <taxon>Eukaryota</taxon>
        <taxon>Fungi</taxon>
        <taxon>Fungi incertae sedis</taxon>
        <taxon>Mucoromycota</taxon>
        <taxon>Glomeromycotina</taxon>
        <taxon>Glomeromycetes</taxon>
        <taxon>Diversisporales</taxon>
        <taxon>Acaulosporaceae</taxon>
        <taxon>Acaulospora</taxon>
    </lineage>
</organism>
<comment type="caution">
    <text evidence="1">The sequence shown here is derived from an EMBL/GenBank/DDBJ whole genome shotgun (WGS) entry which is preliminary data.</text>
</comment>
<feature type="non-terminal residue" evidence="1">
    <location>
        <position position="1"/>
    </location>
</feature>
<name>A0A9N9J7A9_9GLOM</name>
<feature type="non-terminal residue" evidence="1">
    <location>
        <position position="345"/>
    </location>
</feature>
<evidence type="ECO:0000313" key="2">
    <source>
        <dbReference type="Proteomes" id="UP000789342"/>
    </source>
</evidence>
<keyword evidence="2" id="KW-1185">Reference proteome</keyword>
<accession>A0A9N9J7A9</accession>
<dbReference type="Proteomes" id="UP000789342">
    <property type="component" value="Unassembled WGS sequence"/>
</dbReference>
<proteinExistence type="predicted"/>
<sequence>GTPIVLGNTCELGDWKLPVVQLNQVSREKTYWKSEPVSIKIKSEAVKYRYAIYIRRTDTDKLVEEVNEIFTEGGPDFESRVLKHSFENQYDIVDEFRINHLRFATGIIEDYAFVHIIYRNLTIDNINEKIHEYLAVLNRFPNLTINSVNFQFIEDNLMLIQNPRDHKEKILFLIILLTTFIYAHSSDESSKLLLPNSYHNISLLEYKTLLQFLSSQVLPYLYETHSIQQYNKVTQWLIRLSDDNILNFPNDSPRNIQENVSTKSEGGKSRFVKLPSLFSRKNEDSFQTCKVTFHVHLPPNIEHHGQPVVIGSCKELGRWDQVVVMLERPDRSRFPTYWRSETVDI</sequence>